<keyword evidence="2" id="KW-1185">Reference proteome</keyword>
<feature type="non-terminal residue" evidence="1">
    <location>
        <position position="449"/>
    </location>
</feature>
<name>A0A5C6M988_9PLAN</name>
<dbReference type="Proteomes" id="UP000321083">
    <property type="component" value="Unassembled WGS sequence"/>
</dbReference>
<evidence type="ECO:0000313" key="2">
    <source>
        <dbReference type="Proteomes" id="UP000321083"/>
    </source>
</evidence>
<dbReference type="AlphaFoldDB" id="A0A5C6M988"/>
<comment type="caution">
    <text evidence="1">The sequence shown here is derived from an EMBL/GenBank/DDBJ whole genome shotgun (WGS) entry which is preliminary data.</text>
</comment>
<reference evidence="1 2" key="2">
    <citation type="submission" date="2019-08" db="EMBL/GenBank/DDBJ databases">
        <authorList>
            <person name="Henke P."/>
        </authorList>
    </citation>
    <scope>NUCLEOTIDE SEQUENCE [LARGE SCALE GENOMIC DNA]</scope>
    <source>
        <strain evidence="1">Phe10_nw2017</strain>
    </source>
</reference>
<reference evidence="1 2" key="1">
    <citation type="submission" date="2019-08" db="EMBL/GenBank/DDBJ databases">
        <title>100 year-old enigma solved: identification of Planctomyces bekefii, the type genus and species of the phylum Planctomycetes.</title>
        <authorList>
            <person name="Svetlana D.N."/>
            <person name="Overmann J."/>
        </authorList>
    </citation>
    <scope>NUCLEOTIDE SEQUENCE [LARGE SCALE GENOMIC DNA]</scope>
    <source>
        <strain evidence="1">Phe10_nw2017</strain>
    </source>
</reference>
<dbReference type="EMBL" id="SRHE01000237">
    <property type="protein sequence ID" value="TWW09561.1"/>
    <property type="molecule type" value="Genomic_DNA"/>
</dbReference>
<accession>A0A5C6M988</accession>
<sequence>MSGFSWVDDEIARLQEEDLYLRPLLNCPGRMITDSQERLTSMQRMLPGLLQIQRCLRVPVGCRLEPATQMQNACGCAGFDDAPDSFLKPWIRIDQKGFSLCNSAQVTTFYSGLMVHECGHILFSRKLYAERASRNGKRRLRAVILNFLEDARIEELLRLDAPGFQPSLQALRNFVDYPTVAQFAPLFPILPEGDKLHLLLFTVLQAPHLATPQMQTWLALDESCVWQQLKQLLQSPPNSENTVISLAKTLDEYIRSFDRLIPPNRLAPQQLQTEAPPIRERKLRQIEANFEDAAFRSPETAAAELLAAATTLSQWPLPEAMTAAERLLLLAGEVEKGTPRQKLQAGRRFSLDHLEQKQSLGTDVVLPFSDDSAARLNADIAAELDHLLRVLSGAAPASSDGDTWDWDSDRRTIIETVQADKTHATQWQALLSRITNQVAATRAVFRIRA</sequence>
<evidence type="ECO:0000313" key="1">
    <source>
        <dbReference type="EMBL" id="TWW09561.1"/>
    </source>
</evidence>
<organism evidence="1 2">
    <name type="scientific">Planctomyces bekefii</name>
    <dbReference type="NCBI Taxonomy" id="1653850"/>
    <lineage>
        <taxon>Bacteria</taxon>
        <taxon>Pseudomonadati</taxon>
        <taxon>Planctomycetota</taxon>
        <taxon>Planctomycetia</taxon>
        <taxon>Planctomycetales</taxon>
        <taxon>Planctomycetaceae</taxon>
        <taxon>Planctomyces</taxon>
    </lineage>
</organism>
<gene>
    <name evidence="1" type="ORF">E3A20_13080</name>
</gene>
<proteinExistence type="predicted"/>
<protein>
    <submittedName>
        <fullName evidence="1">Uncharacterized protein</fullName>
    </submittedName>
</protein>